<evidence type="ECO:0000313" key="5">
    <source>
        <dbReference type="EMBL" id="HJE51528.1"/>
    </source>
</evidence>
<evidence type="ECO:0000256" key="1">
    <source>
        <dbReference type="ARBA" id="ARBA00022598"/>
    </source>
</evidence>
<reference evidence="5" key="1">
    <citation type="journal article" date="2021" name="PeerJ">
        <title>Extensive microbial diversity within the chicken gut microbiome revealed by metagenomics and culture.</title>
        <authorList>
            <person name="Gilroy R."/>
            <person name="Ravi A."/>
            <person name="Getino M."/>
            <person name="Pursley I."/>
            <person name="Horton D.L."/>
            <person name="Alikhan N.F."/>
            <person name="Baker D."/>
            <person name="Gharbi K."/>
            <person name="Hall N."/>
            <person name="Watson M."/>
            <person name="Adriaenssens E.M."/>
            <person name="Foster-Nyarko E."/>
            <person name="Jarju S."/>
            <person name="Secka A."/>
            <person name="Antonio M."/>
            <person name="Oren A."/>
            <person name="Chaudhuri R.R."/>
            <person name="La Ragione R."/>
            <person name="Hildebrand F."/>
            <person name="Pallen M.J."/>
        </authorList>
    </citation>
    <scope>NUCLEOTIDE SEQUENCE</scope>
    <source>
        <strain evidence="5">ChiGjej3B3-7470</strain>
    </source>
</reference>
<accession>A0A921ENB7</accession>
<proteinExistence type="predicted"/>
<dbReference type="InterPro" id="IPR051046">
    <property type="entry name" value="MurCDEF_CellWall_CoF430Synth"/>
</dbReference>
<keyword evidence="1 5" id="KW-0436">Ligase</keyword>
<reference evidence="5" key="2">
    <citation type="submission" date="2021-09" db="EMBL/GenBank/DDBJ databases">
        <authorList>
            <person name="Gilroy R."/>
        </authorList>
    </citation>
    <scope>NUCLEOTIDE SEQUENCE</scope>
    <source>
        <strain evidence="5">ChiGjej3B3-7470</strain>
    </source>
</reference>
<dbReference type="GO" id="GO:0016881">
    <property type="term" value="F:acid-amino acid ligase activity"/>
    <property type="evidence" value="ECO:0007669"/>
    <property type="project" value="InterPro"/>
</dbReference>
<dbReference type="EMBL" id="DYZF01000154">
    <property type="protein sequence ID" value="HJE51528.1"/>
    <property type="molecule type" value="Genomic_DNA"/>
</dbReference>
<dbReference type="AlphaFoldDB" id="A0A921ENB7"/>
<dbReference type="Gene3D" id="3.90.190.20">
    <property type="entry name" value="Mur ligase, C-terminal domain"/>
    <property type="match status" value="1"/>
</dbReference>
<dbReference type="SUPFAM" id="SSF53244">
    <property type="entry name" value="MurD-like peptide ligases, peptide-binding domain"/>
    <property type="match status" value="1"/>
</dbReference>
<evidence type="ECO:0000256" key="2">
    <source>
        <dbReference type="ARBA" id="ARBA00022741"/>
    </source>
</evidence>
<name>A0A921ENB7_9ACTN</name>
<dbReference type="Pfam" id="PF02875">
    <property type="entry name" value="Mur_ligase_C"/>
    <property type="match status" value="1"/>
</dbReference>
<dbReference type="Proteomes" id="UP000712713">
    <property type="component" value="Unassembled WGS sequence"/>
</dbReference>
<organism evidence="5 6">
    <name type="scientific">Tessaracoccus flavescens</name>
    <dbReference type="NCBI Taxonomy" id="399497"/>
    <lineage>
        <taxon>Bacteria</taxon>
        <taxon>Bacillati</taxon>
        <taxon>Actinomycetota</taxon>
        <taxon>Actinomycetes</taxon>
        <taxon>Propionibacteriales</taxon>
        <taxon>Propionibacteriaceae</taxon>
        <taxon>Tessaracoccus</taxon>
    </lineage>
</organism>
<evidence type="ECO:0000259" key="4">
    <source>
        <dbReference type="Pfam" id="PF02875"/>
    </source>
</evidence>
<dbReference type="InterPro" id="IPR036615">
    <property type="entry name" value="Mur_ligase_C_dom_sf"/>
</dbReference>
<protein>
    <submittedName>
        <fullName evidence="5">UDP-N-acetylmuramoyl-tripeptide--D-alanyl-D-alanine ligase</fullName>
    </submittedName>
</protein>
<keyword evidence="2" id="KW-0547">Nucleotide-binding</keyword>
<comment type="caution">
    <text evidence="5">The sequence shown here is derived from an EMBL/GenBank/DDBJ whole genome shotgun (WGS) entry which is preliminary data.</text>
</comment>
<sequence length="116" mass="11517">AVELAQAARTENPASRVIAVLGDMLELGPLAEEAHNEIGRLAADLGVAEVVAVGSFADQIVAGANADGLTARVSDRDSVAASLSLSPGDVVLIKGSRGVGLETVAADLAAGDGDKK</sequence>
<feature type="non-terminal residue" evidence="5">
    <location>
        <position position="1"/>
    </location>
</feature>
<evidence type="ECO:0000256" key="3">
    <source>
        <dbReference type="ARBA" id="ARBA00022840"/>
    </source>
</evidence>
<keyword evidence="3" id="KW-0067">ATP-binding</keyword>
<feature type="domain" description="Mur ligase C-terminal" evidence="4">
    <location>
        <begin position="4"/>
        <end position="97"/>
    </location>
</feature>
<dbReference type="GO" id="GO:0005524">
    <property type="term" value="F:ATP binding"/>
    <property type="evidence" value="ECO:0007669"/>
    <property type="project" value="UniProtKB-KW"/>
</dbReference>
<dbReference type="PANTHER" id="PTHR43024">
    <property type="entry name" value="UDP-N-ACETYLMURAMOYL-TRIPEPTIDE--D-ALANYL-D-ALANINE LIGASE"/>
    <property type="match status" value="1"/>
</dbReference>
<dbReference type="InterPro" id="IPR004101">
    <property type="entry name" value="Mur_ligase_C"/>
</dbReference>
<gene>
    <name evidence="5" type="ORF">K8V15_06065</name>
</gene>
<dbReference type="PANTHER" id="PTHR43024:SF1">
    <property type="entry name" value="UDP-N-ACETYLMURAMOYL-TRIPEPTIDE--D-ALANYL-D-ALANINE LIGASE"/>
    <property type="match status" value="1"/>
</dbReference>
<evidence type="ECO:0000313" key="6">
    <source>
        <dbReference type="Proteomes" id="UP000712713"/>
    </source>
</evidence>